<gene>
    <name evidence="2" type="ORF">H261_22163</name>
</gene>
<reference evidence="2 3" key="1">
    <citation type="journal article" date="2014" name="Genome Announc.">
        <title>Draft Genome Sequence of Magnetospirillum sp. Strain SO-1, a Freshwater Magnetotactic Bacterium Isolated from the Ol'khovka River, Russia.</title>
        <authorList>
            <person name="Grouzdev D.S."/>
            <person name="Dziuba M.V."/>
            <person name="Sukhacheva M.S."/>
            <person name="Mardanov A.V."/>
            <person name="Beletskiy A.V."/>
            <person name="Kuznetsov B.B."/>
            <person name="Skryabin K.G."/>
        </authorList>
    </citation>
    <scope>NUCLEOTIDE SEQUENCE [LARGE SCALE GENOMIC DNA]</scope>
    <source>
        <strain evidence="2 3">SO-1</strain>
    </source>
</reference>
<dbReference type="Proteomes" id="UP000011744">
    <property type="component" value="Unassembled WGS sequence"/>
</dbReference>
<dbReference type="EMBL" id="AONQ01000114">
    <property type="protein sequence ID" value="EME67704.1"/>
    <property type="molecule type" value="Genomic_DNA"/>
</dbReference>
<evidence type="ECO:0008006" key="4">
    <source>
        <dbReference type="Google" id="ProtNLM"/>
    </source>
</evidence>
<keyword evidence="3" id="KW-1185">Reference proteome</keyword>
<accession>M3A5G0</accession>
<dbReference type="AlphaFoldDB" id="M3A5G0"/>
<feature type="signal peptide" evidence="1">
    <location>
        <begin position="1"/>
        <end position="24"/>
    </location>
</feature>
<keyword evidence="1" id="KW-0732">Signal</keyword>
<feature type="chain" id="PRO_5004031130" description="Lipoprotein" evidence="1">
    <location>
        <begin position="25"/>
        <end position="222"/>
    </location>
</feature>
<proteinExistence type="predicted"/>
<comment type="caution">
    <text evidence="2">The sequence shown here is derived from an EMBL/GenBank/DDBJ whole genome shotgun (WGS) entry which is preliminary data.</text>
</comment>
<dbReference type="RefSeq" id="WP_008622084.1">
    <property type="nucleotide sequence ID" value="NZ_AONQ01000114.1"/>
</dbReference>
<evidence type="ECO:0000313" key="3">
    <source>
        <dbReference type="Proteomes" id="UP000011744"/>
    </source>
</evidence>
<sequence>MKCIKRILSAVFVLASLSACSYNAVPMTAVGGNFYTTNEEKIPGRFVFAVDDTSLTKMRVEDASKGYVCAAHKIPVDAEASLKTSIQQTLPLVFEEIELVSTAPSMESMRRDGVAGFVLMKVDHFQPTVSYSQKFFGADANASVELNVGVIVTGVEGKLLATSVNANRSKITDGGMFCEGGADAMGQATSLAIREVLERTAERISGSQKVREAGRSVASARK</sequence>
<dbReference type="PROSITE" id="PS51257">
    <property type="entry name" value="PROKAR_LIPOPROTEIN"/>
    <property type="match status" value="1"/>
</dbReference>
<evidence type="ECO:0000313" key="2">
    <source>
        <dbReference type="EMBL" id="EME67704.1"/>
    </source>
</evidence>
<dbReference type="STRING" id="1244869.H261_22163"/>
<name>M3A5G0_9PROT</name>
<protein>
    <recommendedName>
        <fullName evidence="4">Lipoprotein</fullName>
    </recommendedName>
</protein>
<dbReference type="PATRIC" id="fig|1244869.3.peg.4352"/>
<evidence type="ECO:0000256" key="1">
    <source>
        <dbReference type="SAM" id="SignalP"/>
    </source>
</evidence>
<organism evidence="2 3">
    <name type="scientific">Paramagnetospirillum caucaseum</name>
    <dbReference type="NCBI Taxonomy" id="1244869"/>
    <lineage>
        <taxon>Bacteria</taxon>
        <taxon>Pseudomonadati</taxon>
        <taxon>Pseudomonadota</taxon>
        <taxon>Alphaproteobacteria</taxon>
        <taxon>Rhodospirillales</taxon>
        <taxon>Magnetospirillaceae</taxon>
        <taxon>Paramagnetospirillum</taxon>
    </lineage>
</organism>
<dbReference type="eggNOG" id="ENOG5033106">
    <property type="taxonomic scope" value="Bacteria"/>
</dbReference>